<keyword evidence="3" id="KW-1185">Reference proteome</keyword>
<dbReference type="EMBL" id="LS483468">
    <property type="protein sequence ID" value="SQI30484.1"/>
    <property type="molecule type" value="Genomic_DNA"/>
</dbReference>
<protein>
    <submittedName>
        <fullName evidence="2">Hypothetical membrane protein</fullName>
    </submittedName>
</protein>
<dbReference type="Proteomes" id="UP000249091">
    <property type="component" value="Chromosome 1"/>
</dbReference>
<keyword evidence="1" id="KW-0812">Transmembrane</keyword>
<evidence type="ECO:0000313" key="3">
    <source>
        <dbReference type="Proteomes" id="UP000249091"/>
    </source>
</evidence>
<keyword evidence="1" id="KW-0472">Membrane</keyword>
<dbReference type="InterPro" id="IPR045713">
    <property type="entry name" value="DUF6069"/>
</dbReference>
<feature type="transmembrane region" description="Helical" evidence="1">
    <location>
        <begin position="66"/>
        <end position="87"/>
    </location>
</feature>
<feature type="transmembrane region" description="Helical" evidence="1">
    <location>
        <begin position="21"/>
        <end position="46"/>
    </location>
</feature>
<reference evidence="2 3" key="1">
    <citation type="submission" date="2018-06" db="EMBL/GenBank/DDBJ databases">
        <authorList>
            <consortium name="Pathogen Informatics"/>
            <person name="Doyle S."/>
        </authorList>
    </citation>
    <scope>NUCLEOTIDE SEQUENCE [LARGE SCALE GENOMIC DNA]</scope>
    <source>
        <strain evidence="2 3">NCTC10994</strain>
    </source>
</reference>
<gene>
    <name evidence="2" type="ORF">NCTC10994_01640</name>
</gene>
<feature type="transmembrane region" description="Helical" evidence="1">
    <location>
        <begin position="119"/>
        <end position="141"/>
    </location>
</feature>
<dbReference type="KEGG" id="rcr:NCTC10994_01640"/>
<evidence type="ECO:0000256" key="1">
    <source>
        <dbReference type="SAM" id="Phobius"/>
    </source>
</evidence>
<dbReference type="STRING" id="1219011.GCA_001895045_01757"/>
<organism evidence="2 3">
    <name type="scientific">Rhodococcus coprophilus</name>
    <dbReference type="NCBI Taxonomy" id="38310"/>
    <lineage>
        <taxon>Bacteria</taxon>
        <taxon>Bacillati</taxon>
        <taxon>Actinomycetota</taxon>
        <taxon>Actinomycetes</taxon>
        <taxon>Mycobacteriales</taxon>
        <taxon>Nocardiaceae</taxon>
        <taxon>Rhodococcus</taxon>
    </lineage>
</organism>
<dbReference type="AlphaFoldDB" id="A0A2X4X201"/>
<evidence type="ECO:0000313" key="2">
    <source>
        <dbReference type="EMBL" id="SQI30484.1"/>
    </source>
</evidence>
<accession>A0A2X4X201</accession>
<dbReference type="Pfam" id="PF19545">
    <property type="entry name" value="DUF6069"/>
    <property type="match status" value="1"/>
</dbReference>
<sequence>MTSTESSRSYSVPTGLRSMGAPVTVAATVLAALVVNLVLWLAGLVAGGSFEYTDAGTVSAAAPAGVVLMTVVPLAAGLTVATLLGLWWRGFLRVAQVVGVVLPLATIQGTAAADFDGASTVALAAMHVVIAIAAVAGLEVLRRRSDPGSREGER</sequence>
<keyword evidence="1" id="KW-1133">Transmembrane helix</keyword>
<feature type="transmembrane region" description="Helical" evidence="1">
    <location>
        <begin position="94"/>
        <end position="113"/>
    </location>
</feature>
<proteinExistence type="predicted"/>
<name>A0A2X4X201_9NOCA</name>